<protein>
    <submittedName>
        <fullName evidence="3">Glycine zipper 2TM domain-containing protein</fullName>
    </submittedName>
</protein>
<dbReference type="Pfam" id="PF05433">
    <property type="entry name" value="Rick_17kDa_Anti"/>
    <property type="match status" value="1"/>
</dbReference>
<dbReference type="AlphaFoldDB" id="A0A3N7JIU2"/>
<dbReference type="GO" id="GO:0019867">
    <property type="term" value="C:outer membrane"/>
    <property type="evidence" value="ECO:0007669"/>
    <property type="project" value="InterPro"/>
</dbReference>
<dbReference type="Proteomes" id="UP000267464">
    <property type="component" value="Unassembled WGS sequence"/>
</dbReference>
<evidence type="ECO:0000313" key="3">
    <source>
        <dbReference type="EMBL" id="RQP21359.1"/>
    </source>
</evidence>
<organism evidence="3 4">
    <name type="scientific">Piscinibacter terrae</name>
    <dbReference type="NCBI Taxonomy" id="2496871"/>
    <lineage>
        <taxon>Bacteria</taxon>
        <taxon>Pseudomonadati</taxon>
        <taxon>Pseudomonadota</taxon>
        <taxon>Betaproteobacteria</taxon>
        <taxon>Burkholderiales</taxon>
        <taxon>Sphaerotilaceae</taxon>
        <taxon>Piscinibacter</taxon>
    </lineage>
</organism>
<keyword evidence="1" id="KW-0732">Signal</keyword>
<dbReference type="PROSITE" id="PS51257">
    <property type="entry name" value="PROKAR_LIPOPROTEIN"/>
    <property type="match status" value="1"/>
</dbReference>
<dbReference type="InterPro" id="IPR008816">
    <property type="entry name" value="Gly_zipper_2TM_dom"/>
</dbReference>
<sequence>MKHSLLVLSLVAALSACTTTSPDVIQKGDAQRLSQVQDGTVLSVRPVVVEGNQSGVGAAAGGVVGGVAGSTVGGHREGAVVGVLGAVAGAVVGNAVERMSTREEAVEILLQLRNGERRAIVQAKGNENLVAGDPVILVTTGGKTRVTRAPAVQAAPKS</sequence>
<accession>A0A3N7JIU2</accession>
<name>A0A3N7JIU2_9BURK</name>
<gene>
    <name evidence="3" type="ORF">DZC73_28115</name>
</gene>
<dbReference type="RefSeq" id="WP_124543730.1">
    <property type="nucleotide sequence ID" value="NZ_QUSW01000011.1"/>
</dbReference>
<feature type="chain" id="PRO_5017973284" evidence="1">
    <location>
        <begin position="19"/>
        <end position="158"/>
    </location>
</feature>
<dbReference type="OrthoDB" id="9153737at2"/>
<reference evidence="3 4" key="2">
    <citation type="submission" date="2018-12" db="EMBL/GenBank/DDBJ databases">
        <title>Rhizobacter gummiphilus sp. nov., a rubber-degrading bacterium isolated from the soil of a botanical garden in Japan.</title>
        <authorList>
            <person name="Shunsuke S.S."/>
        </authorList>
    </citation>
    <scope>NUCLEOTIDE SEQUENCE [LARGE SCALE GENOMIC DNA]</scope>
    <source>
        <strain evidence="3 4">S-16</strain>
    </source>
</reference>
<reference evidence="3 4" key="1">
    <citation type="submission" date="2018-08" db="EMBL/GenBank/DDBJ databases">
        <authorList>
            <person name="Khan S.A."/>
            <person name="Jeon C.O."/>
            <person name="Chun B.H."/>
            <person name="Jeong S.E."/>
        </authorList>
    </citation>
    <scope>NUCLEOTIDE SEQUENCE [LARGE SCALE GENOMIC DNA]</scope>
    <source>
        <strain evidence="3 4">S-16</strain>
    </source>
</reference>
<proteinExistence type="predicted"/>
<keyword evidence="4" id="KW-1185">Reference proteome</keyword>
<evidence type="ECO:0000256" key="1">
    <source>
        <dbReference type="SAM" id="SignalP"/>
    </source>
</evidence>
<feature type="domain" description="Glycine zipper 2TM" evidence="2">
    <location>
        <begin position="57"/>
        <end position="97"/>
    </location>
</feature>
<dbReference type="EMBL" id="QUSW01000011">
    <property type="protein sequence ID" value="RQP21359.1"/>
    <property type="molecule type" value="Genomic_DNA"/>
</dbReference>
<evidence type="ECO:0000259" key="2">
    <source>
        <dbReference type="Pfam" id="PF05433"/>
    </source>
</evidence>
<feature type="signal peptide" evidence="1">
    <location>
        <begin position="1"/>
        <end position="18"/>
    </location>
</feature>
<evidence type="ECO:0000313" key="4">
    <source>
        <dbReference type="Proteomes" id="UP000267464"/>
    </source>
</evidence>
<comment type="caution">
    <text evidence="3">The sequence shown here is derived from an EMBL/GenBank/DDBJ whole genome shotgun (WGS) entry which is preliminary data.</text>
</comment>